<dbReference type="InterPro" id="IPR022488">
    <property type="entry name" value="PPK2-related"/>
</dbReference>
<feature type="domain" description="Polyphosphate kinase-2-related" evidence="1">
    <location>
        <begin position="15"/>
        <end position="239"/>
    </location>
</feature>
<proteinExistence type="predicted"/>
<dbReference type="InterPro" id="IPR022489">
    <property type="entry name" value="PolyP_AMP_Tfrase"/>
</dbReference>
<dbReference type="Proteomes" id="UP000198669">
    <property type="component" value="Unassembled WGS sequence"/>
</dbReference>
<evidence type="ECO:0000313" key="3">
    <source>
        <dbReference type="Proteomes" id="UP000198669"/>
    </source>
</evidence>
<protein>
    <submittedName>
        <fullName evidence="2">Polyphosphate:AMP phosphotransferase</fullName>
    </submittedName>
</protein>
<gene>
    <name evidence="2" type="ORF">SAMN04515625_0898</name>
</gene>
<dbReference type="InterPro" id="IPR027417">
    <property type="entry name" value="P-loop_NTPase"/>
</dbReference>
<dbReference type="PANTHER" id="PTHR34383:SF3">
    <property type="entry name" value="POLYPHOSPHATE:AMP PHOSPHOTRANSFERASE"/>
    <property type="match status" value="1"/>
</dbReference>
<dbReference type="Gene3D" id="3.40.50.300">
    <property type="entry name" value="P-loop containing nucleotide triphosphate hydrolases"/>
    <property type="match status" value="2"/>
</dbReference>
<accession>A0A1H2T5S6</accession>
<dbReference type="GO" id="GO:0006797">
    <property type="term" value="P:polyphosphate metabolic process"/>
    <property type="evidence" value="ECO:0007669"/>
    <property type="project" value="InterPro"/>
</dbReference>
<dbReference type="OrthoDB" id="9408at2157"/>
<dbReference type="PANTHER" id="PTHR34383">
    <property type="entry name" value="POLYPHOSPHATE:AMP PHOSPHOTRANSFERASE-RELATED"/>
    <property type="match status" value="1"/>
</dbReference>
<keyword evidence="2" id="KW-0808">Transferase</keyword>
<dbReference type="EMBL" id="FNMU01000002">
    <property type="protein sequence ID" value="SDW39127.1"/>
    <property type="molecule type" value="Genomic_DNA"/>
</dbReference>
<reference evidence="2 3" key="1">
    <citation type="submission" date="2016-10" db="EMBL/GenBank/DDBJ databases">
        <authorList>
            <person name="de Groot N.N."/>
        </authorList>
    </citation>
    <scope>NUCLEOTIDE SEQUENCE [LARGE SCALE GENOMIC DNA]</scope>
    <source>
        <strain evidence="2 3">Z-7982</strain>
    </source>
</reference>
<evidence type="ECO:0000259" key="1">
    <source>
        <dbReference type="Pfam" id="PF03976"/>
    </source>
</evidence>
<dbReference type="NCBIfam" id="TIGR03708">
    <property type="entry name" value="poly_P_AMP_trns"/>
    <property type="match status" value="1"/>
</dbReference>
<dbReference type="SUPFAM" id="SSF52540">
    <property type="entry name" value="P-loop containing nucleoside triphosphate hydrolases"/>
    <property type="match status" value="2"/>
</dbReference>
<dbReference type="Pfam" id="PF03976">
    <property type="entry name" value="PPK2"/>
    <property type="match status" value="2"/>
</dbReference>
<sequence length="503" mass="59897">MGLSMLEKVDLSKKIDDKEYKDLVDKLEIKMGELQRKSWKMQVPIIVVFEGWHASGMSDIINRFILPMDPRGFRFHTATSPTDEEKLRPLLWRFWTKVPARGQVAIFDRSWYRRAIIEHIEKNNGKGLGRCLQGIRSFERQLADDGYLIIKFFLHISKEKQQQRFKELEKNNGDLFIVGEDEVDYANEYETYLYTVEKILENTDSFRAPWTIVEANNRNFATVKIMTAFINAMEDKLKEVDYKSVTETTVDLFPKEDLPGMPSLKTSILARTDMEKTIDKKEYKKKKKDYQERLRHLQYELLKRQIPVIIIYEGWDASGKGGNIRRLAHRLNPRLYSVIPIGAPNDYEISRHYLWRFLKEIPPAGRIAIFDRSWYGRVMVERVEQICTENEWKRAYREINEFEAMLTDWNAVVVKFWLQIDQDTQFERFQKRSEIPHKQWKITQEDWRNRENWDAYREAVDEMLEKTSTTYAPWTIVEANDKKYARIKALKTVTEAIEEKLKN</sequence>
<name>A0A1H2T5S6_9EURY</name>
<dbReference type="AlphaFoldDB" id="A0A1H2T5S6"/>
<evidence type="ECO:0000313" key="2">
    <source>
        <dbReference type="EMBL" id="SDW39127.1"/>
    </source>
</evidence>
<dbReference type="GO" id="GO:0043751">
    <property type="term" value="F:polyphosphate:AMP phosphotransferase activity"/>
    <property type="evidence" value="ECO:0007669"/>
    <property type="project" value="InterPro"/>
</dbReference>
<feature type="domain" description="Polyphosphate kinase-2-related" evidence="1">
    <location>
        <begin position="278"/>
        <end position="501"/>
    </location>
</feature>
<organism evidence="2 3">
    <name type="scientific">Methanohalophilus halophilus</name>
    <dbReference type="NCBI Taxonomy" id="2177"/>
    <lineage>
        <taxon>Archaea</taxon>
        <taxon>Methanobacteriati</taxon>
        <taxon>Methanobacteriota</taxon>
        <taxon>Stenosarchaea group</taxon>
        <taxon>Methanomicrobia</taxon>
        <taxon>Methanosarcinales</taxon>
        <taxon>Methanosarcinaceae</taxon>
        <taxon>Methanohalophilus</taxon>
    </lineage>
</organism>